<protein>
    <submittedName>
        <fullName evidence="1">Uncharacterized protein</fullName>
    </submittedName>
</protein>
<dbReference type="Proteomes" id="UP000297258">
    <property type="component" value="Unassembled WGS sequence"/>
</dbReference>
<organism evidence="1 2">
    <name type="scientific">Massilia horti</name>
    <dbReference type="NCBI Taxonomy" id="2562153"/>
    <lineage>
        <taxon>Bacteria</taxon>
        <taxon>Pseudomonadati</taxon>
        <taxon>Pseudomonadota</taxon>
        <taxon>Betaproteobacteria</taxon>
        <taxon>Burkholderiales</taxon>
        <taxon>Oxalobacteraceae</taxon>
        <taxon>Telluria group</taxon>
        <taxon>Massilia</taxon>
    </lineage>
</organism>
<dbReference type="RefSeq" id="WP_135188485.1">
    <property type="nucleotide sequence ID" value="NZ_SPUM01000026.1"/>
</dbReference>
<keyword evidence="2" id="KW-1185">Reference proteome</keyword>
<dbReference type="EMBL" id="SPUM01000026">
    <property type="protein sequence ID" value="TFW34400.1"/>
    <property type="molecule type" value="Genomic_DNA"/>
</dbReference>
<accession>A0A4Y9T8T6</accession>
<dbReference type="AlphaFoldDB" id="A0A4Y9T8T6"/>
<name>A0A4Y9T8T6_9BURK</name>
<sequence>MITKMEIDSTHDIFCRNDVLNFEKLTGANYVLGGATWLASSPSDIESMTFVSRFVYDVVQRNLSGYQFWLLIGTTALQPDTRITRHKKLWGALKSRGIEIIDGIDAQEVTHELDGGLKFFGAVRLSESSLKSTAKAVMEEHCSYFLASPNEFSIRDLLNIGWSGDFFFNDTSLLAYAAEHEVVLFKPLGEFDDIGERGLGAIGKPQLLEKLLI</sequence>
<evidence type="ECO:0000313" key="1">
    <source>
        <dbReference type="EMBL" id="TFW34400.1"/>
    </source>
</evidence>
<evidence type="ECO:0000313" key="2">
    <source>
        <dbReference type="Proteomes" id="UP000297258"/>
    </source>
</evidence>
<comment type="caution">
    <text evidence="1">The sequence shown here is derived from an EMBL/GenBank/DDBJ whole genome shotgun (WGS) entry which is preliminary data.</text>
</comment>
<proteinExistence type="predicted"/>
<gene>
    <name evidence="1" type="ORF">E4O92_04150</name>
</gene>
<dbReference type="OrthoDB" id="9097118at2"/>
<reference evidence="1 2" key="1">
    <citation type="submission" date="2019-03" db="EMBL/GenBank/DDBJ databases">
        <title>Draft genome of Massilia hortus sp. nov., a novel bacterial species of the Oxalobacteraceae family.</title>
        <authorList>
            <person name="Peta V."/>
            <person name="Raths R."/>
            <person name="Bucking H."/>
        </authorList>
    </citation>
    <scope>NUCLEOTIDE SEQUENCE [LARGE SCALE GENOMIC DNA]</scope>
    <source>
        <strain evidence="1 2">ONC3</strain>
    </source>
</reference>